<dbReference type="GO" id="GO:0030154">
    <property type="term" value="P:cell differentiation"/>
    <property type="evidence" value="ECO:0007669"/>
    <property type="project" value="TreeGrafter"/>
</dbReference>
<evidence type="ECO:0000313" key="6">
    <source>
        <dbReference type="Proteomes" id="UP000193467"/>
    </source>
</evidence>
<dbReference type="InterPro" id="IPR001766">
    <property type="entry name" value="Fork_head_dom"/>
</dbReference>
<feature type="compositionally biased region" description="Basic residues" evidence="3">
    <location>
        <begin position="107"/>
        <end position="117"/>
    </location>
</feature>
<comment type="caution">
    <text evidence="5">The sequence shown here is derived from an EMBL/GenBank/DDBJ whole genome shotgun (WGS) entry which is preliminary data.</text>
</comment>
<evidence type="ECO:0000256" key="2">
    <source>
        <dbReference type="PROSITE-ProRule" id="PRU00089"/>
    </source>
</evidence>
<comment type="subcellular location">
    <subcellularLocation>
        <location evidence="2">Nucleus</location>
    </subcellularLocation>
</comment>
<dbReference type="GO" id="GO:0000981">
    <property type="term" value="F:DNA-binding transcription factor activity, RNA polymerase II-specific"/>
    <property type="evidence" value="ECO:0007669"/>
    <property type="project" value="TreeGrafter"/>
</dbReference>
<proteinExistence type="predicted"/>
<keyword evidence="2" id="KW-0539">Nucleus</keyword>
<evidence type="ECO:0000259" key="4">
    <source>
        <dbReference type="PROSITE" id="PS50039"/>
    </source>
</evidence>
<organism evidence="5 6">
    <name type="scientific">Leucosporidium creatinivorum</name>
    <dbReference type="NCBI Taxonomy" id="106004"/>
    <lineage>
        <taxon>Eukaryota</taxon>
        <taxon>Fungi</taxon>
        <taxon>Dikarya</taxon>
        <taxon>Basidiomycota</taxon>
        <taxon>Pucciniomycotina</taxon>
        <taxon>Microbotryomycetes</taxon>
        <taxon>Leucosporidiales</taxon>
        <taxon>Leucosporidium</taxon>
    </lineage>
</organism>
<dbReference type="GO" id="GO:0000978">
    <property type="term" value="F:RNA polymerase II cis-regulatory region sequence-specific DNA binding"/>
    <property type="evidence" value="ECO:0007669"/>
    <property type="project" value="TreeGrafter"/>
</dbReference>
<dbReference type="InterPro" id="IPR036388">
    <property type="entry name" value="WH-like_DNA-bd_sf"/>
</dbReference>
<keyword evidence="1 2" id="KW-0238">DNA-binding</keyword>
<accession>A0A1Y2FRS5</accession>
<feature type="region of interest" description="Disordered" evidence="3">
    <location>
        <begin position="187"/>
        <end position="210"/>
    </location>
</feature>
<dbReference type="SUPFAM" id="SSF46785">
    <property type="entry name" value="Winged helix' DNA-binding domain"/>
    <property type="match status" value="1"/>
</dbReference>
<dbReference type="InterPro" id="IPR036390">
    <property type="entry name" value="WH_DNA-bd_sf"/>
</dbReference>
<feature type="compositionally biased region" description="Polar residues" evidence="3">
    <location>
        <begin position="1"/>
        <end position="11"/>
    </location>
</feature>
<dbReference type="OrthoDB" id="5954824at2759"/>
<dbReference type="InterPro" id="IPR050211">
    <property type="entry name" value="FOX_domain-containing"/>
</dbReference>
<keyword evidence="6" id="KW-1185">Reference proteome</keyword>
<dbReference type="PANTHER" id="PTHR11829">
    <property type="entry name" value="FORKHEAD BOX PROTEIN"/>
    <property type="match status" value="1"/>
</dbReference>
<dbReference type="Pfam" id="PF00250">
    <property type="entry name" value="Forkhead"/>
    <property type="match status" value="1"/>
</dbReference>
<feature type="domain" description="Fork-head" evidence="4">
    <location>
        <begin position="48"/>
        <end position="120"/>
    </location>
</feature>
<dbReference type="GO" id="GO:0009653">
    <property type="term" value="P:anatomical structure morphogenesis"/>
    <property type="evidence" value="ECO:0007669"/>
    <property type="project" value="TreeGrafter"/>
</dbReference>
<name>A0A1Y2FRS5_9BASI</name>
<feature type="DNA-binding region" description="Fork-head" evidence="2">
    <location>
        <begin position="48"/>
        <end position="120"/>
    </location>
</feature>
<sequence length="223" mass="25080">MPPQPHSQSSTPKPAAAPKKKNVKVEIGPDGQPIKKATRTQRPHDPNRPNFSYSALIGQAILSAPDKRLRLAEIYEFVTNNCEFELVCLLVREDLEDGALTLLPSRPRPRPRLRRTLRLSPSPSSSPSPTLLSPSLPSSLFLSTPLPHSLPLPSLVARSRLPLPSLPSRLLAPPPHNRRLLQKERMRLAKLDPPQPLSPTRLQKSSRHCHARQERLFLDYHRK</sequence>
<evidence type="ECO:0000256" key="1">
    <source>
        <dbReference type="ARBA" id="ARBA00023125"/>
    </source>
</evidence>
<feature type="compositionally biased region" description="Low complexity" evidence="3">
    <location>
        <begin position="118"/>
        <end position="134"/>
    </location>
</feature>
<dbReference type="GO" id="GO:0005634">
    <property type="term" value="C:nucleus"/>
    <property type="evidence" value="ECO:0007669"/>
    <property type="project" value="UniProtKB-SubCell"/>
</dbReference>
<evidence type="ECO:0000313" key="5">
    <source>
        <dbReference type="EMBL" id="ORY86688.1"/>
    </source>
</evidence>
<reference evidence="5 6" key="1">
    <citation type="submission" date="2016-07" db="EMBL/GenBank/DDBJ databases">
        <title>Pervasive Adenine N6-methylation of Active Genes in Fungi.</title>
        <authorList>
            <consortium name="DOE Joint Genome Institute"/>
            <person name="Mondo S.J."/>
            <person name="Dannebaum R.O."/>
            <person name="Kuo R.C."/>
            <person name="Labutti K."/>
            <person name="Haridas S."/>
            <person name="Kuo A."/>
            <person name="Salamov A."/>
            <person name="Ahrendt S.R."/>
            <person name="Lipzen A."/>
            <person name="Sullivan W."/>
            <person name="Andreopoulos W.B."/>
            <person name="Clum A."/>
            <person name="Lindquist E."/>
            <person name="Daum C."/>
            <person name="Ramamoorthy G.K."/>
            <person name="Gryganskyi A."/>
            <person name="Culley D."/>
            <person name="Magnuson J.K."/>
            <person name="James T.Y."/>
            <person name="O'Malley M.A."/>
            <person name="Stajich J.E."/>
            <person name="Spatafora J.W."/>
            <person name="Visel A."/>
            <person name="Grigoriev I.V."/>
        </authorList>
    </citation>
    <scope>NUCLEOTIDE SEQUENCE [LARGE SCALE GENOMIC DNA]</scope>
    <source>
        <strain evidence="5 6">62-1032</strain>
    </source>
</reference>
<dbReference type="Proteomes" id="UP000193467">
    <property type="component" value="Unassembled WGS sequence"/>
</dbReference>
<dbReference type="PROSITE" id="PS50039">
    <property type="entry name" value="FORK_HEAD_3"/>
    <property type="match status" value="1"/>
</dbReference>
<dbReference type="PANTHER" id="PTHR11829:SF343">
    <property type="entry name" value="FORK-HEAD DOMAIN-CONTAINING PROTEIN"/>
    <property type="match status" value="1"/>
</dbReference>
<dbReference type="AlphaFoldDB" id="A0A1Y2FRS5"/>
<protein>
    <recommendedName>
        <fullName evidence="4">Fork-head domain-containing protein</fullName>
    </recommendedName>
</protein>
<dbReference type="SMART" id="SM00339">
    <property type="entry name" value="FH"/>
    <property type="match status" value="1"/>
</dbReference>
<gene>
    <name evidence="5" type="ORF">BCR35DRAFT_44698</name>
</gene>
<dbReference type="InParanoid" id="A0A1Y2FRS5"/>
<dbReference type="EMBL" id="MCGR01000014">
    <property type="protein sequence ID" value="ORY86688.1"/>
    <property type="molecule type" value="Genomic_DNA"/>
</dbReference>
<dbReference type="Gene3D" id="1.10.10.10">
    <property type="entry name" value="Winged helix-like DNA-binding domain superfamily/Winged helix DNA-binding domain"/>
    <property type="match status" value="1"/>
</dbReference>
<feature type="region of interest" description="Disordered" evidence="3">
    <location>
        <begin position="101"/>
        <end position="134"/>
    </location>
</feature>
<feature type="region of interest" description="Disordered" evidence="3">
    <location>
        <begin position="1"/>
        <end position="51"/>
    </location>
</feature>
<evidence type="ECO:0000256" key="3">
    <source>
        <dbReference type="SAM" id="MobiDB-lite"/>
    </source>
</evidence>